<accession>A0A1H9A4J8</accession>
<evidence type="ECO:0000313" key="2">
    <source>
        <dbReference type="EMBL" id="SEP71620.1"/>
    </source>
</evidence>
<name>A0A1H9A4J8_9LACT</name>
<feature type="transmembrane region" description="Helical" evidence="1">
    <location>
        <begin position="71"/>
        <end position="90"/>
    </location>
</feature>
<keyword evidence="1" id="KW-1133">Transmembrane helix</keyword>
<feature type="transmembrane region" description="Helical" evidence="1">
    <location>
        <begin position="12"/>
        <end position="31"/>
    </location>
</feature>
<feature type="transmembrane region" description="Helical" evidence="1">
    <location>
        <begin position="148"/>
        <end position="168"/>
    </location>
</feature>
<dbReference type="RefSeq" id="WP_092570273.1">
    <property type="nucleotide sequence ID" value="NZ_FOEN01000001.1"/>
</dbReference>
<keyword evidence="3" id="KW-1185">Reference proteome</keyword>
<dbReference type="AlphaFoldDB" id="A0A1H9A4J8"/>
<dbReference type="STRING" id="89093.SAMN04488558_101417"/>
<gene>
    <name evidence="2" type="ORF">SAMN04488558_101417</name>
</gene>
<reference evidence="2 3" key="1">
    <citation type="submission" date="2016-10" db="EMBL/GenBank/DDBJ databases">
        <authorList>
            <person name="de Groot N.N."/>
        </authorList>
    </citation>
    <scope>NUCLEOTIDE SEQUENCE [LARGE SCALE GENOMIC DNA]</scope>
    <source>
        <strain evidence="2 3">DSM 15695</strain>
    </source>
</reference>
<sequence length="266" mass="30618">MKSFIKILQNPFVKLFLAPMALMLFGSVLGARQVGQFHIKTFLLLYMIVAILEVINHFLRIRLDQKMSEQAPNFILIACEVILLILYVIFALSQHWIINVLVLLAIAYNHLIYFPYKFTTSIYHLVLNVFFNGFIWQVIAYFSQSSALHADFLLKVIPITMAFLALELESNQLKIRQMPDRRNPQFPFNKYISAGLALLAIGLASYDSLPSHSFFLVQIVFVILSLLVFAPLLVESTQQHQVQNKLNYLASIFLIFNIGYTLSYIF</sequence>
<feature type="transmembrane region" description="Helical" evidence="1">
    <location>
        <begin position="188"/>
        <end position="206"/>
    </location>
</feature>
<proteinExistence type="predicted"/>
<evidence type="ECO:0000256" key="1">
    <source>
        <dbReference type="SAM" id="Phobius"/>
    </source>
</evidence>
<feature type="transmembrane region" description="Helical" evidence="1">
    <location>
        <begin position="96"/>
        <end position="115"/>
    </location>
</feature>
<feature type="transmembrane region" description="Helical" evidence="1">
    <location>
        <begin position="246"/>
        <end position="265"/>
    </location>
</feature>
<dbReference type="OrthoDB" id="2139698at2"/>
<protein>
    <recommendedName>
        <fullName evidence="4">1,4-dihydroxy-2-naphthoate octaprenyltransferase</fullName>
    </recommendedName>
</protein>
<dbReference type="EMBL" id="FOEN01000001">
    <property type="protein sequence ID" value="SEP71620.1"/>
    <property type="molecule type" value="Genomic_DNA"/>
</dbReference>
<feature type="transmembrane region" description="Helical" evidence="1">
    <location>
        <begin position="122"/>
        <end position="142"/>
    </location>
</feature>
<dbReference type="Proteomes" id="UP000198833">
    <property type="component" value="Unassembled WGS sequence"/>
</dbReference>
<keyword evidence="1" id="KW-0812">Transmembrane</keyword>
<evidence type="ECO:0000313" key="3">
    <source>
        <dbReference type="Proteomes" id="UP000198833"/>
    </source>
</evidence>
<feature type="transmembrane region" description="Helical" evidence="1">
    <location>
        <begin position="37"/>
        <end position="59"/>
    </location>
</feature>
<organism evidence="2 3">
    <name type="scientific">Ignavigranum ruoffiae</name>
    <dbReference type="NCBI Taxonomy" id="89093"/>
    <lineage>
        <taxon>Bacteria</taxon>
        <taxon>Bacillati</taxon>
        <taxon>Bacillota</taxon>
        <taxon>Bacilli</taxon>
        <taxon>Lactobacillales</taxon>
        <taxon>Aerococcaceae</taxon>
        <taxon>Ignavigranum</taxon>
    </lineage>
</organism>
<keyword evidence="1" id="KW-0472">Membrane</keyword>
<feature type="transmembrane region" description="Helical" evidence="1">
    <location>
        <begin position="212"/>
        <end position="234"/>
    </location>
</feature>
<evidence type="ECO:0008006" key="4">
    <source>
        <dbReference type="Google" id="ProtNLM"/>
    </source>
</evidence>